<protein>
    <submittedName>
        <fullName evidence="4">Bifunctional diguanylate cyclase/phosphodiesterase</fullName>
    </submittedName>
</protein>
<dbReference type="SUPFAM" id="SSF55073">
    <property type="entry name" value="Nucleotide cyclase"/>
    <property type="match status" value="1"/>
</dbReference>
<dbReference type="PANTHER" id="PTHR44757:SF2">
    <property type="entry name" value="BIOFILM ARCHITECTURE MAINTENANCE PROTEIN MBAA"/>
    <property type="match status" value="1"/>
</dbReference>
<dbReference type="Pfam" id="PF00563">
    <property type="entry name" value="EAL"/>
    <property type="match status" value="1"/>
</dbReference>
<dbReference type="EMBL" id="JAGEMK010000007">
    <property type="protein sequence ID" value="MBO1752693.1"/>
    <property type="molecule type" value="Genomic_DNA"/>
</dbReference>
<dbReference type="Pfam" id="PF00990">
    <property type="entry name" value="GGDEF"/>
    <property type="match status" value="1"/>
</dbReference>
<dbReference type="AlphaFoldDB" id="A0A939RWJ9"/>
<dbReference type="PROSITE" id="PS50883">
    <property type="entry name" value="EAL"/>
    <property type="match status" value="1"/>
</dbReference>
<dbReference type="SUPFAM" id="SSF141868">
    <property type="entry name" value="EAL domain-like"/>
    <property type="match status" value="1"/>
</dbReference>
<feature type="transmembrane region" description="Helical" evidence="1">
    <location>
        <begin position="190"/>
        <end position="211"/>
    </location>
</feature>
<keyword evidence="1" id="KW-0472">Membrane</keyword>
<keyword evidence="1" id="KW-0812">Transmembrane</keyword>
<dbReference type="InterPro" id="IPR000160">
    <property type="entry name" value="GGDEF_dom"/>
</dbReference>
<dbReference type="SMART" id="SM00267">
    <property type="entry name" value="GGDEF"/>
    <property type="match status" value="1"/>
</dbReference>
<dbReference type="PROSITE" id="PS50887">
    <property type="entry name" value="GGDEF"/>
    <property type="match status" value="1"/>
</dbReference>
<feature type="transmembrane region" description="Helical" evidence="1">
    <location>
        <begin position="152"/>
        <end position="178"/>
    </location>
</feature>
<dbReference type="CDD" id="cd01949">
    <property type="entry name" value="GGDEF"/>
    <property type="match status" value="1"/>
</dbReference>
<dbReference type="InterPro" id="IPR001633">
    <property type="entry name" value="EAL_dom"/>
</dbReference>
<feature type="transmembrane region" description="Helical" evidence="1">
    <location>
        <begin position="76"/>
        <end position="102"/>
    </location>
</feature>
<evidence type="ECO:0000259" key="3">
    <source>
        <dbReference type="PROSITE" id="PS50887"/>
    </source>
</evidence>
<feature type="domain" description="EAL" evidence="2">
    <location>
        <begin position="412"/>
        <end position="665"/>
    </location>
</feature>
<comment type="caution">
    <text evidence="4">The sequence shown here is derived from an EMBL/GenBank/DDBJ whole genome shotgun (WGS) entry which is preliminary data.</text>
</comment>
<name>A0A939RWJ9_9CELL</name>
<dbReference type="CDD" id="cd01948">
    <property type="entry name" value="EAL"/>
    <property type="match status" value="1"/>
</dbReference>
<reference evidence="4" key="1">
    <citation type="submission" date="2021-03" db="EMBL/GenBank/DDBJ databases">
        <title>Actinotalea soli sp. nov., isolated from soil.</title>
        <authorList>
            <person name="Ping W."/>
            <person name="Zhang J."/>
        </authorList>
    </citation>
    <scope>NUCLEOTIDE SEQUENCE</scope>
    <source>
        <strain evidence="4">BY-33</strain>
    </source>
</reference>
<organism evidence="4 5">
    <name type="scientific">Actinotalea soli</name>
    <dbReference type="NCBI Taxonomy" id="2819234"/>
    <lineage>
        <taxon>Bacteria</taxon>
        <taxon>Bacillati</taxon>
        <taxon>Actinomycetota</taxon>
        <taxon>Actinomycetes</taxon>
        <taxon>Micrococcales</taxon>
        <taxon>Cellulomonadaceae</taxon>
        <taxon>Actinotalea</taxon>
    </lineage>
</organism>
<dbReference type="PANTHER" id="PTHR44757">
    <property type="entry name" value="DIGUANYLATE CYCLASE DGCP"/>
    <property type="match status" value="1"/>
</dbReference>
<evidence type="ECO:0000259" key="2">
    <source>
        <dbReference type="PROSITE" id="PS50883"/>
    </source>
</evidence>
<keyword evidence="1" id="KW-1133">Transmembrane helix</keyword>
<evidence type="ECO:0000256" key="1">
    <source>
        <dbReference type="SAM" id="Phobius"/>
    </source>
</evidence>
<dbReference type="InterPro" id="IPR043128">
    <property type="entry name" value="Rev_trsase/Diguanyl_cyclase"/>
</dbReference>
<dbReference type="RefSeq" id="WP_208056380.1">
    <property type="nucleotide sequence ID" value="NZ_JAGEMK010000007.1"/>
</dbReference>
<gene>
    <name evidence="4" type="ORF">J4G33_12840</name>
</gene>
<dbReference type="Gene3D" id="3.30.70.270">
    <property type="match status" value="1"/>
</dbReference>
<evidence type="ECO:0000313" key="5">
    <source>
        <dbReference type="Proteomes" id="UP000664209"/>
    </source>
</evidence>
<feature type="transmembrane region" description="Helical" evidence="1">
    <location>
        <begin position="38"/>
        <end position="56"/>
    </location>
</feature>
<dbReference type="InterPro" id="IPR035919">
    <property type="entry name" value="EAL_sf"/>
</dbReference>
<keyword evidence="5" id="KW-1185">Reference proteome</keyword>
<feature type="transmembrane region" description="Helical" evidence="1">
    <location>
        <begin position="12"/>
        <end position="31"/>
    </location>
</feature>
<sequence length="676" mass="71000">MAGAAVPSALLNVYVALVGAFGAVALTASFVGGSWPSLTSAAAAPIAFLAVAAVIGETRSLPVSRNEVPAETISTSTPFVLALMAFGGVAVAVAVQAVASLIDDLVNRRPLRKSAFNTAQYAVSVVVGRAVYAGMTDVPFFGGPARVDVDHLGALLTAGVVMVVVNRVLVAGVVSLATRRPVGAIIREDGWSVTATHMVLLSIGAVAALVAQDGAGVLALLAGPVVAVYLTAASAVRSTHQATHDSLTALGNRDRLYRELDRLQELSGRTPSAAPGLVLVDLDHFKDINDTLGHPVGDQLLRQVAARLVSSLEDPTAAHRLGGDEFAVVVAGGLEETQRTARALLASLEAPMRVGELELLVRASAGVAVAPEHGADAETLMKNADIALYQAKVDRDRIVTYSSEFDVNTVERLQLLADLRTAIETGELGVQYQPQVDLASRTVVGVEALIRWQHPTRGPVSPDDFIPLAENSGLIAALTFHVLDAALAELARWRAAGHDVRLAVNLSARHLSDLALPRQVTEALLRHDVPAPSLVLEVTETGILSDPARVDAVIASLRALGVAIAVDDYGTGHASLSYLKRLEVDELKIDRSFVSDMGRVSHDYIIVRSTIALARDLGLRVIAEGIEEEETAVSLHALGCCIGQGFHLGRPTSPVAILERLDAERQVALPTPTGPR</sequence>
<dbReference type="Gene3D" id="3.20.20.450">
    <property type="entry name" value="EAL domain"/>
    <property type="match status" value="1"/>
</dbReference>
<proteinExistence type="predicted"/>
<accession>A0A939RWJ9</accession>
<dbReference type="InterPro" id="IPR052155">
    <property type="entry name" value="Biofilm_reg_signaling"/>
</dbReference>
<dbReference type="NCBIfam" id="TIGR00254">
    <property type="entry name" value="GGDEF"/>
    <property type="match status" value="1"/>
</dbReference>
<dbReference type="Proteomes" id="UP000664209">
    <property type="component" value="Unassembled WGS sequence"/>
</dbReference>
<dbReference type="InterPro" id="IPR029787">
    <property type="entry name" value="Nucleotide_cyclase"/>
</dbReference>
<evidence type="ECO:0000313" key="4">
    <source>
        <dbReference type="EMBL" id="MBO1752693.1"/>
    </source>
</evidence>
<feature type="domain" description="GGDEF" evidence="3">
    <location>
        <begin position="273"/>
        <end position="403"/>
    </location>
</feature>
<dbReference type="SMART" id="SM00052">
    <property type="entry name" value="EAL"/>
    <property type="match status" value="1"/>
</dbReference>